<dbReference type="GO" id="GO:0007165">
    <property type="term" value="P:signal transduction"/>
    <property type="evidence" value="ECO:0007669"/>
    <property type="project" value="UniProtKB-KW"/>
</dbReference>
<name>L0GMM6_STUST</name>
<dbReference type="InterPro" id="IPR004089">
    <property type="entry name" value="MCPsignal_dom"/>
</dbReference>
<dbReference type="STRING" id="644801.Psest_2045"/>
<dbReference type="Pfam" id="PF00672">
    <property type="entry name" value="HAMP"/>
    <property type="match status" value="1"/>
</dbReference>
<dbReference type="Gene3D" id="6.10.340.10">
    <property type="match status" value="1"/>
</dbReference>
<evidence type="ECO:0000259" key="5">
    <source>
        <dbReference type="PROSITE" id="PS50111"/>
    </source>
</evidence>
<dbReference type="CDD" id="cd11386">
    <property type="entry name" value="MCP_signal"/>
    <property type="match status" value="1"/>
</dbReference>
<dbReference type="PATRIC" id="fig|644801.3.peg.1992"/>
<dbReference type="eggNOG" id="COG0840">
    <property type="taxonomic scope" value="Bacteria"/>
</dbReference>
<feature type="domain" description="Methyl-accepting transducer" evidence="5">
    <location>
        <begin position="476"/>
        <end position="705"/>
    </location>
</feature>
<comment type="similarity">
    <text evidence="2">Belongs to the methyl-accepting chemotaxis (MCP) protein family.</text>
</comment>
<dbReference type="InterPro" id="IPR051310">
    <property type="entry name" value="MCP_chemotaxis"/>
</dbReference>
<dbReference type="GO" id="GO:0004888">
    <property type="term" value="F:transmembrane signaling receptor activity"/>
    <property type="evidence" value="ECO:0007669"/>
    <property type="project" value="TreeGrafter"/>
</dbReference>
<evidence type="ECO:0000256" key="3">
    <source>
        <dbReference type="PROSITE-ProRule" id="PRU00284"/>
    </source>
</evidence>
<gene>
    <name evidence="7" type="ORF">Psest_2045</name>
</gene>
<evidence type="ECO:0000313" key="8">
    <source>
        <dbReference type="Proteomes" id="UP000010820"/>
    </source>
</evidence>
<dbReference type="AlphaFoldDB" id="L0GMM6"/>
<dbReference type="Gene3D" id="1.10.287.950">
    <property type="entry name" value="Methyl-accepting chemotaxis protein"/>
    <property type="match status" value="1"/>
</dbReference>
<dbReference type="HOGENOM" id="CLU_000445_107_12_6"/>
<dbReference type="Proteomes" id="UP000010820">
    <property type="component" value="Chromosome"/>
</dbReference>
<evidence type="ECO:0000313" key="7">
    <source>
        <dbReference type="EMBL" id="AGA86579.1"/>
    </source>
</evidence>
<evidence type="ECO:0000256" key="1">
    <source>
        <dbReference type="ARBA" id="ARBA00022500"/>
    </source>
</evidence>
<dbReference type="SMART" id="SM00304">
    <property type="entry name" value="HAMP"/>
    <property type="match status" value="2"/>
</dbReference>
<dbReference type="PROSITE" id="PS50111">
    <property type="entry name" value="CHEMOTAXIS_TRANSDUC_2"/>
    <property type="match status" value="1"/>
</dbReference>
<feature type="domain" description="HAMP" evidence="6">
    <location>
        <begin position="380"/>
        <end position="432"/>
    </location>
</feature>
<keyword evidence="3" id="KW-0807">Transducer</keyword>
<evidence type="ECO:0000256" key="2">
    <source>
        <dbReference type="ARBA" id="ARBA00029447"/>
    </source>
</evidence>
<reference evidence="7 8" key="1">
    <citation type="submission" date="2011-10" db="EMBL/GenBank/DDBJ databases">
        <title>Complete sequence of chromosome of Pseudomonas stutzeri RCH2.</title>
        <authorList>
            <consortium name="US DOE Joint Genome Institute"/>
            <person name="Lucas S."/>
            <person name="Han J."/>
            <person name="Lapidus A."/>
            <person name="Cheng J.-F."/>
            <person name="Goodwin L."/>
            <person name="Pitluck S."/>
            <person name="Peters L."/>
            <person name="Ovchinnikova G."/>
            <person name="Zeytun A."/>
            <person name="Lu M."/>
            <person name="Detter J.C."/>
            <person name="Han C."/>
            <person name="Tapia R."/>
            <person name="Land M."/>
            <person name="Hauser L."/>
            <person name="Kyrpides N."/>
            <person name="Ivanova N."/>
            <person name="Pagani I."/>
            <person name="Chakraborty R."/>
            <person name="Arkin A."/>
            <person name="Dehal P."/>
            <person name="Wall J."/>
            <person name="Hazen T."/>
            <person name="Woyke T."/>
        </authorList>
    </citation>
    <scope>NUCLEOTIDE SEQUENCE [LARGE SCALE GENOMIC DNA]</scope>
    <source>
        <strain evidence="7 8">RCH2</strain>
    </source>
</reference>
<keyword evidence="1" id="KW-0145">Chemotaxis</keyword>
<dbReference type="KEGG" id="psh:Psest_2045"/>
<dbReference type="GO" id="GO:0006935">
    <property type="term" value="P:chemotaxis"/>
    <property type="evidence" value="ECO:0007669"/>
    <property type="project" value="UniProtKB-KW"/>
</dbReference>
<dbReference type="Gene3D" id="3.30.450.20">
    <property type="entry name" value="PAS domain"/>
    <property type="match status" value="1"/>
</dbReference>
<feature type="domain" description="HAMP" evidence="6">
    <location>
        <begin position="433"/>
        <end position="471"/>
    </location>
</feature>
<dbReference type="PROSITE" id="PS50885">
    <property type="entry name" value="HAMP"/>
    <property type="match status" value="2"/>
</dbReference>
<evidence type="ECO:0000259" key="6">
    <source>
        <dbReference type="PROSITE" id="PS50885"/>
    </source>
</evidence>
<keyword evidence="4" id="KW-1133">Transmembrane helix</keyword>
<dbReference type="PANTHER" id="PTHR43531:SF11">
    <property type="entry name" value="METHYL-ACCEPTING CHEMOTAXIS PROTEIN 3"/>
    <property type="match status" value="1"/>
</dbReference>
<proteinExistence type="inferred from homology"/>
<dbReference type="InterPro" id="IPR003660">
    <property type="entry name" value="HAMP_dom"/>
</dbReference>
<dbReference type="CDD" id="cd06225">
    <property type="entry name" value="HAMP"/>
    <property type="match status" value="2"/>
</dbReference>
<protein>
    <submittedName>
        <fullName evidence="7">Methyl-accepting chemotaxis protein</fullName>
    </submittedName>
</protein>
<organism evidence="7 8">
    <name type="scientific">Stutzerimonas stutzeri RCH2</name>
    <dbReference type="NCBI Taxonomy" id="644801"/>
    <lineage>
        <taxon>Bacteria</taxon>
        <taxon>Pseudomonadati</taxon>
        <taxon>Pseudomonadota</taxon>
        <taxon>Gammaproteobacteria</taxon>
        <taxon>Pseudomonadales</taxon>
        <taxon>Pseudomonadaceae</taxon>
        <taxon>Stutzerimonas</taxon>
    </lineage>
</organism>
<dbReference type="Pfam" id="PF00015">
    <property type="entry name" value="MCPsignal"/>
    <property type="match status" value="1"/>
</dbReference>
<dbReference type="CDD" id="cd12913">
    <property type="entry name" value="PDC1_MCP_like"/>
    <property type="match status" value="1"/>
</dbReference>
<evidence type="ECO:0000256" key="4">
    <source>
        <dbReference type="SAM" id="Phobius"/>
    </source>
</evidence>
<dbReference type="Pfam" id="PF22673">
    <property type="entry name" value="MCP-like_PDC_1"/>
    <property type="match status" value="1"/>
</dbReference>
<feature type="transmembrane region" description="Helical" evidence="4">
    <location>
        <begin position="12"/>
        <end position="32"/>
    </location>
</feature>
<dbReference type="GO" id="GO:0005886">
    <property type="term" value="C:plasma membrane"/>
    <property type="evidence" value="ECO:0007669"/>
    <property type="project" value="TreeGrafter"/>
</dbReference>
<dbReference type="PANTHER" id="PTHR43531">
    <property type="entry name" value="PROTEIN ICFG"/>
    <property type="match status" value="1"/>
</dbReference>
<keyword evidence="4" id="KW-0812">Transmembrane</keyword>
<dbReference type="SUPFAM" id="SSF58104">
    <property type="entry name" value="Methyl-accepting chemotaxis protein (MCP) signaling domain"/>
    <property type="match status" value="1"/>
</dbReference>
<dbReference type="EMBL" id="CP003071">
    <property type="protein sequence ID" value="AGA86579.1"/>
    <property type="molecule type" value="Genomic_DNA"/>
</dbReference>
<keyword evidence="4" id="KW-0472">Membrane</keyword>
<accession>L0GMM6</accession>
<dbReference type="SMART" id="SM00283">
    <property type="entry name" value="MA"/>
    <property type="match status" value="1"/>
</dbReference>
<sequence>MISLKSIQQRIAITGGLCLLATAGILIGYSVYLASTTQQLVSGRVSQQAQEDALQTLQHLGGKYAGEIRSEFTEALEAARGMATTFAVGKSGSTNSGGLQIGRDEVNSILLNVLKSQPDFNGTYSCWEPDAIDGQDFLFTDGQNGNNGQTGRFTPYWTRGADGKIAVQPLVEYDTMDKHPNGVLKGGWYIGPRETLKESVLGPLPYIVQGKQVWLATLSVPIIVDGRFTGVAGTDYNLDFVQQISQEVSAKLFDGQGEVAIISDQGLIVAESRFPNLIGQHFQKVLPDGWQTALTSVQKGEELARLDDNGMVVVFAPIELGRTGKPWSMMLKIDKEIVLAKATELKAEMDAQSARSMLQQIGAGVLISLLAVIALWISSRALALPIRKAAQLAGAIQKGDFSQRMAHQSADEVGQLSASLDRMADSLQEQVHVAERISQGDLAVEVRLASEQDQLGLALRRMVDNLNGLVSQVQQSSELINDKAGRVTTLSQDLSNGATESASAVTEISATVNQMAGQIRQTSEYASEANALSRNSEHSARSGNELMVSLKAAMQEINQSGLDITNIIRAIEEIATQTNLLALNAAIEAARAGEHGRGFAVVADEVRQLAARSAEAAQRSTRLIQESNARTIKGMEITDDTARALEAIVQGAAQVSQLVDEIASASSQQASGIEQVSQAIGQIDEVVHHNSTNSEQSTQAAQELTQQAQQMIVQVGRFKVRRVR</sequence>